<dbReference type="Gene3D" id="2.60.120.10">
    <property type="entry name" value="Jelly Rolls"/>
    <property type="match status" value="1"/>
</dbReference>
<organism evidence="2 3">
    <name type="scientific">Sphingomonas aerophila</name>
    <dbReference type="NCBI Taxonomy" id="1344948"/>
    <lineage>
        <taxon>Bacteria</taxon>
        <taxon>Pseudomonadati</taxon>
        <taxon>Pseudomonadota</taxon>
        <taxon>Alphaproteobacteria</taxon>
        <taxon>Sphingomonadales</taxon>
        <taxon>Sphingomonadaceae</taxon>
        <taxon>Sphingomonas</taxon>
    </lineage>
</organism>
<dbReference type="GO" id="GO:0016853">
    <property type="term" value="F:isomerase activity"/>
    <property type="evidence" value="ECO:0007669"/>
    <property type="project" value="UniProtKB-KW"/>
</dbReference>
<proteinExistence type="predicted"/>
<keyword evidence="2" id="KW-0413">Isomerase</keyword>
<dbReference type="RefSeq" id="WP_246348972.1">
    <property type="nucleotide sequence ID" value="NZ_JACIJK010000018.1"/>
</dbReference>
<protein>
    <submittedName>
        <fullName evidence="2">Mannose-6-phosphate isomerase-like protein (Cupin superfamily)</fullName>
    </submittedName>
</protein>
<reference evidence="2 3" key="1">
    <citation type="submission" date="2020-08" db="EMBL/GenBank/DDBJ databases">
        <title>Genomic Encyclopedia of Type Strains, Phase IV (KMG-IV): sequencing the most valuable type-strain genomes for metagenomic binning, comparative biology and taxonomic classification.</title>
        <authorList>
            <person name="Goeker M."/>
        </authorList>
    </citation>
    <scope>NUCLEOTIDE SEQUENCE [LARGE SCALE GENOMIC DNA]</scope>
    <source>
        <strain evidence="2 3">DSM 100044</strain>
    </source>
</reference>
<comment type="caution">
    <text evidence="2">The sequence shown here is derived from an EMBL/GenBank/DDBJ whole genome shotgun (WGS) entry which is preliminary data.</text>
</comment>
<keyword evidence="1" id="KW-0732">Signal</keyword>
<evidence type="ECO:0000256" key="1">
    <source>
        <dbReference type="SAM" id="SignalP"/>
    </source>
</evidence>
<dbReference type="EMBL" id="JACIJK010000018">
    <property type="protein sequence ID" value="MBB5716955.1"/>
    <property type="molecule type" value="Genomic_DNA"/>
</dbReference>
<gene>
    <name evidence="2" type="ORF">FHS94_003827</name>
</gene>
<sequence length="100" mass="10896">MLRRSLLSVANLALVPAQLLGAAYTGTRNSISAIKTGQDREGKRRSIGLSSTTYKVLTSDTDGALFVLEQANTRKGGPSRHVHHHEDELFFCLEANTSLK</sequence>
<name>A0A7W9BGS3_9SPHN</name>
<feature type="chain" id="PRO_5031328206" evidence="1">
    <location>
        <begin position="23"/>
        <end position="100"/>
    </location>
</feature>
<feature type="signal peptide" evidence="1">
    <location>
        <begin position="1"/>
        <end position="22"/>
    </location>
</feature>
<dbReference type="AlphaFoldDB" id="A0A7W9BGS3"/>
<keyword evidence="3" id="KW-1185">Reference proteome</keyword>
<evidence type="ECO:0000313" key="2">
    <source>
        <dbReference type="EMBL" id="MBB5716955.1"/>
    </source>
</evidence>
<dbReference type="Proteomes" id="UP000546200">
    <property type="component" value="Unassembled WGS sequence"/>
</dbReference>
<evidence type="ECO:0000313" key="3">
    <source>
        <dbReference type="Proteomes" id="UP000546200"/>
    </source>
</evidence>
<accession>A0A7W9BGS3</accession>
<dbReference type="InterPro" id="IPR014710">
    <property type="entry name" value="RmlC-like_jellyroll"/>
</dbReference>